<keyword evidence="2" id="KW-0067">ATP-binding</keyword>
<sequence length="579" mass="65405">MDDFKQLGPNEFQSSHKFPYLVGLLNTHGKSIVDLMHHHETSNDDHSALAKLLNRPEGEIRQYFKALQNDLSIEPSKVDDLFEESDAITTGLPSVDLELGGVGGGIPLGEVTEVFGASGCGKSQFLYQLIHNCVMQYPESKPILVATETFMESKRLANMFEADALNSMDVDAKLNQISYIYCPDLESQDHILFTQLSTKLQQDKSTKLLVIDSIAHHFRREDAMSNVSFIKDKIEEQEQELEDHAEFHELKRLKNKYSRLVGTKSAKYATRSTKLHYLSLLYRHLTRLARQFNIAVVVVNQVSDHTADFVNNKNVIIGDEDDELLYPLNLDFQIPIASGWDPRTIFKYLPPSHVQLNERDLELLDLELQRSFDTQSGSSNKRQKVTDENGTRSVPVMEVDPRLNKTRIIDMRESQAELIMKAHEFKNKSTKRVVPTLGYPWATRIQNRIMLMKTYKPQLKTREELVRESEANGGIDLETGLSYVQLCEGFTLASNGSKDQSQQLSTASTSTPSSSAATTTATSATSVSTSATSQSSVSSLIKGWQVERFIKVVSSTHNLRNDRFKNYSFTIDKYGLKQM</sequence>
<evidence type="ECO:0000313" key="7">
    <source>
        <dbReference type="Proteomes" id="UP000590412"/>
    </source>
</evidence>
<dbReference type="Proteomes" id="UP000590412">
    <property type="component" value="Unassembled WGS sequence"/>
</dbReference>
<evidence type="ECO:0000256" key="3">
    <source>
        <dbReference type="SAM" id="Coils"/>
    </source>
</evidence>
<evidence type="ECO:0000256" key="1">
    <source>
        <dbReference type="ARBA" id="ARBA00022741"/>
    </source>
</evidence>
<gene>
    <name evidence="6" type="ORF">FOB60_002788</name>
</gene>
<dbReference type="OrthoDB" id="1861185at2759"/>
<evidence type="ECO:0000313" key="6">
    <source>
        <dbReference type="EMBL" id="KAF6052532.1"/>
    </source>
</evidence>
<dbReference type="GO" id="GO:0005524">
    <property type="term" value="F:ATP binding"/>
    <property type="evidence" value="ECO:0007669"/>
    <property type="project" value="UniProtKB-KW"/>
</dbReference>
<keyword evidence="3" id="KW-0175">Coiled coil</keyword>
<feature type="coiled-coil region" evidence="3">
    <location>
        <begin position="220"/>
        <end position="251"/>
    </location>
</feature>
<dbReference type="AlphaFoldDB" id="A0A8X7NLC0"/>
<name>A0A8X7NLC0_CANPA</name>
<dbReference type="GO" id="GO:0061982">
    <property type="term" value="P:meiosis I cell cycle process"/>
    <property type="evidence" value="ECO:0007669"/>
    <property type="project" value="UniProtKB-ARBA"/>
</dbReference>
<accession>A0A8X7NLC0</accession>
<dbReference type="GO" id="GO:0003697">
    <property type="term" value="F:single-stranded DNA binding"/>
    <property type="evidence" value="ECO:0007669"/>
    <property type="project" value="TreeGrafter"/>
</dbReference>
<dbReference type="EMBL" id="JABWAB010000004">
    <property type="protein sequence ID" value="KAF6052532.1"/>
    <property type="molecule type" value="Genomic_DNA"/>
</dbReference>
<dbReference type="SUPFAM" id="SSF52540">
    <property type="entry name" value="P-loop containing nucleoside triphosphate hydrolases"/>
    <property type="match status" value="1"/>
</dbReference>
<feature type="compositionally biased region" description="Low complexity" evidence="4">
    <location>
        <begin position="500"/>
        <end position="528"/>
    </location>
</feature>
<organism evidence="6 7">
    <name type="scientific">Candida parapsilosis</name>
    <name type="common">Yeast</name>
    <dbReference type="NCBI Taxonomy" id="5480"/>
    <lineage>
        <taxon>Eukaryota</taxon>
        <taxon>Fungi</taxon>
        <taxon>Dikarya</taxon>
        <taxon>Ascomycota</taxon>
        <taxon>Saccharomycotina</taxon>
        <taxon>Pichiomycetes</taxon>
        <taxon>Debaryomycetaceae</taxon>
        <taxon>Candida/Lodderomyces clade</taxon>
        <taxon>Candida</taxon>
    </lineage>
</organism>
<evidence type="ECO:0000256" key="4">
    <source>
        <dbReference type="SAM" id="MobiDB-lite"/>
    </source>
</evidence>
<dbReference type="InterPro" id="IPR027417">
    <property type="entry name" value="P-loop_NTPase"/>
</dbReference>
<dbReference type="GO" id="GO:0000730">
    <property type="term" value="P:DNA recombinase assembly"/>
    <property type="evidence" value="ECO:0007669"/>
    <property type="project" value="TreeGrafter"/>
</dbReference>
<dbReference type="InterPro" id="IPR003593">
    <property type="entry name" value="AAA+_ATPase"/>
</dbReference>
<feature type="region of interest" description="Disordered" evidence="4">
    <location>
        <begin position="495"/>
        <end position="528"/>
    </location>
</feature>
<dbReference type="InterPro" id="IPR013632">
    <property type="entry name" value="Rad51_C"/>
</dbReference>
<comment type="caution">
    <text evidence="6">The sequence shown here is derived from an EMBL/GenBank/DDBJ whole genome shotgun (WGS) entry which is preliminary data.</text>
</comment>
<dbReference type="Gene3D" id="3.40.50.300">
    <property type="entry name" value="P-loop containing nucleotide triphosphate hydrolases"/>
    <property type="match status" value="1"/>
</dbReference>
<keyword evidence="1" id="KW-0547">Nucleotide-binding</keyword>
<reference evidence="6" key="1">
    <citation type="submission" date="2020-03" db="EMBL/GenBank/DDBJ databases">
        <title>FDA dAtabase for Regulatory Grade micrObial Sequences (FDA-ARGOS): Supporting development and validation of Infectious Disease Dx tests.</title>
        <authorList>
            <person name="Campos J."/>
            <person name="Goldberg B."/>
            <person name="Tallon L."/>
            <person name="Sadzewicz L."/>
            <person name="Vavikolanu K."/>
            <person name="Mehta A."/>
            <person name="Aluvathingal J."/>
            <person name="Nadendla S."/>
            <person name="Nandy P."/>
            <person name="Geyer C."/>
            <person name="Yan Y."/>
            <person name="Sichtig H."/>
        </authorList>
    </citation>
    <scope>NUCLEOTIDE SEQUENCE [LARGE SCALE GENOMIC DNA]</scope>
    <source>
        <strain evidence="6">FDAARGOS_652</strain>
    </source>
</reference>
<evidence type="ECO:0000256" key="2">
    <source>
        <dbReference type="ARBA" id="ARBA00022840"/>
    </source>
</evidence>
<dbReference type="GO" id="GO:0003690">
    <property type="term" value="F:double-stranded DNA binding"/>
    <property type="evidence" value="ECO:0007669"/>
    <property type="project" value="TreeGrafter"/>
</dbReference>
<dbReference type="PANTHER" id="PTHR22942">
    <property type="entry name" value="RECA/RAD51/RADA DNA STRAND-PAIRING FAMILY MEMBER"/>
    <property type="match status" value="1"/>
</dbReference>
<dbReference type="GO" id="GO:0042148">
    <property type="term" value="P:DNA strand invasion"/>
    <property type="evidence" value="ECO:0007669"/>
    <property type="project" value="TreeGrafter"/>
</dbReference>
<dbReference type="PROSITE" id="PS50162">
    <property type="entry name" value="RECA_2"/>
    <property type="match status" value="1"/>
</dbReference>
<dbReference type="SMART" id="SM00382">
    <property type="entry name" value="AAA"/>
    <property type="match status" value="1"/>
</dbReference>
<dbReference type="PANTHER" id="PTHR22942:SF66">
    <property type="entry name" value="RE19845P"/>
    <property type="match status" value="1"/>
</dbReference>
<dbReference type="GO" id="GO:0000150">
    <property type="term" value="F:DNA strand exchange activity"/>
    <property type="evidence" value="ECO:0007669"/>
    <property type="project" value="TreeGrafter"/>
</dbReference>
<evidence type="ECO:0000259" key="5">
    <source>
        <dbReference type="PROSITE" id="PS50162"/>
    </source>
</evidence>
<dbReference type="GO" id="GO:0140664">
    <property type="term" value="F:ATP-dependent DNA damage sensor activity"/>
    <property type="evidence" value="ECO:0007669"/>
    <property type="project" value="InterPro"/>
</dbReference>
<dbReference type="GO" id="GO:0006312">
    <property type="term" value="P:mitotic recombination"/>
    <property type="evidence" value="ECO:0007669"/>
    <property type="project" value="TreeGrafter"/>
</dbReference>
<dbReference type="Pfam" id="PF08423">
    <property type="entry name" value="Rad51"/>
    <property type="match status" value="1"/>
</dbReference>
<proteinExistence type="predicted"/>
<protein>
    <submittedName>
        <fullName evidence="6">Rad51 family protein</fullName>
    </submittedName>
</protein>
<dbReference type="InterPro" id="IPR020588">
    <property type="entry name" value="RecA_ATP-bd"/>
</dbReference>
<feature type="domain" description="RecA family profile 1" evidence="5">
    <location>
        <begin position="84"/>
        <end position="302"/>
    </location>
</feature>